<evidence type="ECO:0000313" key="3">
    <source>
        <dbReference type="EMBL" id="WFC07219.1"/>
    </source>
</evidence>
<dbReference type="GO" id="GO:0000731">
    <property type="term" value="P:DNA synthesis involved in DNA repair"/>
    <property type="evidence" value="ECO:0007669"/>
    <property type="project" value="TreeGrafter"/>
</dbReference>
<dbReference type="GO" id="GO:0005524">
    <property type="term" value="F:ATP binding"/>
    <property type="evidence" value="ECO:0007669"/>
    <property type="project" value="InterPro"/>
</dbReference>
<dbReference type="GO" id="GO:0016887">
    <property type="term" value="F:ATP hydrolysis activity"/>
    <property type="evidence" value="ECO:0007669"/>
    <property type="project" value="InterPro"/>
</dbReference>
<dbReference type="AlphaFoldDB" id="A0AAX3S064"/>
<evidence type="ECO:0000313" key="4">
    <source>
        <dbReference type="Proteomes" id="UP001057142"/>
    </source>
</evidence>
<evidence type="ECO:0000259" key="1">
    <source>
        <dbReference type="Pfam" id="PF13304"/>
    </source>
</evidence>
<dbReference type="PANTHER" id="PTHR32182:SF23">
    <property type="entry name" value="ATP BINDING PROTEIN"/>
    <property type="match status" value="1"/>
</dbReference>
<dbReference type="InterPro" id="IPR003959">
    <property type="entry name" value="ATPase_AAA_core"/>
</dbReference>
<dbReference type="SUPFAM" id="SSF52540">
    <property type="entry name" value="P-loop containing nucleoside triphosphate hydrolases"/>
    <property type="match status" value="1"/>
</dbReference>
<name>A0AAX3S064_9GAMM</name>
<dbReference type="RefSeq" id="WP_251464958.1">
    <property type="nucleotide sequence ID" value="NZ_CP097327.1"/>
</dbReference>
<evidence type="ECO:0000313" key="5">
    <source>
        <dbReference type="Proteomes" id="UP001222403"/>
    </source>
</evidence>
<dbReference type="EMBL" id="CP116222">
    <property type="protein sequence ID" value="WFC07219.1"/>
    <property type="molecule type" value="Genomic_DNA"/>
</dbReference>
<keyword evidence="4" id="KW-1185">Reference proteome</keyword>
<dbReference type="InterPro" id="IPR053498">
    <property type="entry name" value="Retron_ATPase"/>
</dbReference>
<dbReference type="InterPro" id="IPR027417">
    <property type="entry name" value="P-loop_NTPase"/>
</dbReference>
<accession>A0AAX3S064</accession>
<sequence length="540" mass="61485">MTKQLERKARGGSLLAAFELFQITKNSPEESNEWLDLCWYYLQSGDKNKNGVFQPTNPFYLRSFSCTDFRRFSSLELQLEKDLTVIIGNNGQGKSSILTAIAKILSWFSANILREDGAGQRFNEWTDIKNDAELEYTDVFSHFYFGRGLKFIPIRLSRSAVGSATRRDSLVKDVKNIADIWRVINAQKVVNLPIFAFYSVERSHPYIRPREISEIREERFDAYTNALSGAGRFDHFIEWFIALHKRTTHDTTSVNELKQLVNDLTISVNNGLVSVKPLLEDAQKKLNAALEKNAIADNLSEQYQKQLIIKAISQIVPSISDIWVEITSGIDKIKVVNDGQKVTVEQLSDGQRVLLGLVADLARRMIMLNPLLDNPFEGQGIVLIDELELHLHPKWQQDAIPNLTRIFPNLQFIVTTHSPIVLSTVDKRCVRIFNESNNGKEITLNTPDFQTKGVINSDILELVMEVSATPLKIAESHWVDDFDQALTHADYSHNSDAQALYQKIKHHFGENSIELKRCDNLIKIAAMKLKVQARKNEKDI</sequence>
<evidence type="ECO:0000313" key="2">
    <source>
        <dbReference type="EMBL" id="USB38284.1"/>
    </source>
</evidence>
<dbReference type="Proteomes" id="UP001057142">
    <property type="component" value="Chromosome"/>
</dbReference>
<dbReference type="GO" id="GO:0006302">
    <property type="term" value="P:double-strand break repair"/>
    <property type="evidence" value="ECO:0007669"/>
    <property type="project" value="TreeGrafter"/>
</dbReference>
<dbReference type="Gene3D" id="3.40.50.300">
    <property type="entry name" value="P-loop containing nucleotide triphosphate hydrolases"/>
    <property type="match status" value="1"/>
</dbReference>
<dbReference type="Proteomes" id="UP001222403">
    <property type="component" value="Chromosome"/>
</dbReference>
<dbReference type="PANTHER" id="PTHR32182">
    <property type="entry name" value="DNA REPLICATION AND REPAIR PROTEIN RECF"/>
    <property type="match status" value="1"/>
</dbReference>
<dbReference type="NCBIfam" id="NF041760">
    <property type="entry name" value="PtuA"/>
    <property type="match status" value="1"/>
</dbReference>
<feature type="domain" description="ATPase AAA-type core" evidence="1">
    <location>
        <begin position="83"/>
        <end position="423"/>
    </location>
</feature>
<protein>
    <submittedName>
        <fullName evidence="3">AAA family ATPase</fullName>
    </submittedName>
</protein>
<dbReference type="EMBL" id="CP097327">
    <property type="protein sequence ID" value="USB38284.1"/>
    <property type="molecule type" value="Genomic_DNA"/>
</dbReference>
<reference evidence="2" key="1">
    <citation type="journal article" date="2022" name="Front. Microbiol.">
        <title>Identification of a novel aminoglycoside O-nucleotidyltransferase AadA33 in Providencia vermicola.</title>
        <authorList>
            <person name="Feng C."/>
            <person name="Gao M."/>
            <person name="Jiang W."/>
            <person name="Shi W."/>
            <person name="Li A."/>
            <person name="Liu S."/>
            <person name="Zhang L."/>
            <person name="Zhang X."/>
            <person name="Li Q."/>
            <person name="Lin H."/>
            <person name="Lu J."/>
            <person name="Li K."/>
            <person name="Zhang H."/>
            <person name="Hu Y."/>
            <person name="Bao Q."/>
            <person name="Lin X."/>
        </authorList>
    </citation>
    <scope>NUCLEOTIDE SEQUENCE</scope>
    <source>
        <strain evidence="2">P13</strain>
    </source>
</reference>
<proteinExistence type="predicted"/>
<gene>
    <name evidence="2" type="ORF">M5J11_07350</name>
    <name evidence="3" type="ORF">PG365_02180</name>
</gene>
<organism evidence="3 5">
    <name type="scientific">Providencia vermicola</name>
    <dbReference type="NCBI Taxonomy" id="333965"/>
    <lineage>
        <taxon>Bacteria</taxon>
        <taxon>Pseudomonadati</taxon>
        <taxon>Pseudomonadota</taxon>
        <taxon>Gammaproteobacteria</taxon>
        <taxon>Enterobacterales</taxon>
        <taxon>Morganellaceae</taxon>
        <taxon>Providencia</taxon>
    </lineage>
</organism>
<reference evidence="3" key="2">
    <citation type="submission" date="2023-01" db="EMBL/GenBank/DDBJ databases">
        <title>The prevalence of carbapenem-resistant bacteria in aquaculture in China and the genetic diversity of carbapenem-resistant genes.</title>
        <authorList>
            <person name="Wen R."/>
        </authorList>
    </citation>
    <scope>NUCLEOTIDE SEQUENCE</scope>
    <source>
        <strain evidence="3">PVA41-chromosome</strain>
    </source>
</reference>
<dbReference type="Pfam" id="PF13304">
    <property type="entry name" value="AAA_21"/>
    <property type="match status" value="1"/>
</dbReference>